<feature type="region of interest" description="Disordered" evidence="1">
    <location>
        <begin position="427"/>
        <end position="482"/>
    </location>
</feature>
<dbReference type="OrthoDB" id="5917212at2759"/>
<protein>
    <submittedName>
        <fullName evidence="2">Uncharacterized protein</fullName>
    </submittedName>
</protein>
<evidence type="ECO:0000313" key="2">
    <source>
        <dbReference type="EMBL" id="CAB4030919.1"/>
    </source>
</evidence>
<dbReference type="InterPro" id="IPR046359">
    <property type="entry name" value="Aftin-like"/>
</dbReference>
<feature type="compositionally biased region" description="Low complexity" evidence="1">
    <location>
        <begin position="427"/>
        <end position="436"/>
    </location>
</feature>
<dbReference type="GO" id="GO:0030276">
    <property type="term" value="F:clathrin binding"/>
    <property type="evidence" value="ECO:0007669"/>
    <property type="project" value="InterPro"/>
</dbReference>
<organism evidence="2 3">
    <name type="scientific">Paramuricea clavata</name>
    <name type="common">Red gorgonian</name>
    <name type="synonym">Violescent sea-whip</name>
    <dbReference type="NCBI Taxonomy" id="317549"/>
    <lineage>
        <taxon>Eukaryota</taxon>
        <taxon>Metazoa</taxon>
        <taxon>Cnidaria</taxon>
        <taxon>Anthozoa</taxon>
        <taxon>Octocorallia</taxon>
        <taxon>Malacalcyonacea</taxon>
        <taxon>Plexauridae</taxon>
        <taxon>Paramuricea</taxon>
    </lineage>
</organism>
<evidence type="ECO:0000256" key="1">
    <source>
        <dbReference type="SAM" id="MobiDB-lite"/>
    </source>
</evidence>
<feature type="compositionally biased region" description="Polar residues" evidence="1">
    <location>
        <begin position="383"/>
        <end position="394"/>
    </location>
</feature>
<comment type="caution">
    <text evidence="2">The sequence shown here is derived from an EMBL/GenBank/DDBJ whole genome shotgun (WGS) entry which is preliminary data.</text>
</comment>
<feature type="region of interest" description="Disordered" evidence="1">
    <location>
        <begin position="252"/>
        <end position="407"/>
    </location>
</feature>
<dbReference type="AlphaFoldDB" id="A0A6S7LEF2"/>
<dbReference type="PANTHER" id="PTHR16156">
    <property type="entry name" value="AFTIPHILIN A-RELATED"/>
    <property type="match status" value="1"/>
</dbReference>
<accession>A0A6S7LEF2</accession>
<dbReference type="GO" id="GO:0032588">
    <property type="term" value="C:trans-Golgi network membrane"/>
    <property type="evidence" value="ECO:0007669"/>
    <property type="project" value="InterPro"/>
</dbReference>
<proteinExistence type="predicted"/>
<feature type="region of interest" description="Disordered" evidence="1">
    <location>
        <begin position="497"/>
        <end position="565"/>
    </location>
</feature>
<name>A0A6S7LEF2_PARCT</name>
<feature type="compositionally biased region" description="Polar residues" evidence="1">
    <location>
        <begin position="500"/>
        <end position="523"/>
    </location>
</feature>
<feature type="compositionally biased region" description="Basic and acidic residues" evidence="1">
    <location>
        <begin position="339"/>
        <end position="370"/>
    </location>
</feature>
<sequence length="905" mass="98968">MDKYMNDTHSLYYNVDHSSMFGSNLSTVFADGPPPLEDGDDDHGEFVFSSETDAIGEAVLNKIESKLQRDAEGRLAGEKSSLNSDVEITPNSSTEKFEAFANFETANQIDTSDKQDASLGLSQEVNGYKGNLTNNITSDDGFSDEEFGDFSTSFGQNSNFNENGNSDIEKHNSNFSDFSAFNNVRKFNEKSMFSHNEQVSLNGAGESDTKTRSNSNGFQFANFSSFEGVDYERNDGDAKSNDDSVVEQQFGKEPGMEGMDSDTENNDASDDEFASFAEANEGDFAKFETNKRNGGGNLTNPNPDVIPANERNDLSSGKLPPDLTNHKTRKNDEFSSFDSFKDDLPANERNEFASTKLPHDLNNETKHNNDEFNSFEAFKDDIPSNTRNDPTSAKLSHDLTNHETKSTDDLNSFEAFKDDSFNDFTSSSDNDFGNFSQGVPSVESETKNESQSNNNESQASHPDVSEPEGNVVASPETDDFGDFADFSNDSFNAFSSDSGIASQKQSDAGFSQQSDASSMQWGESNFGAFTENGKTNKSKETKVLSRHNSRQDSGEFAAFSGSTSAKNEPEFQADFGAFSESTSSKNKHGFQADFAAFSQNTVMQKSVDQTLSNKQHAIQTQLVSLYACFQDVFVTLQYKVEDLQHVKVPGDKRIDQENLWKNLQSNMGEAGLRFTWEQCKTSDKVCKALAVSKKNIAVNPNILAMGEGLGIPVFATGLGILQPSIVPTPPKIKKTKSKQPKEITRVTSASSPPPSNFPQQTAFSEFKTESIKDNSSDTASLSNSDTASLDLDFFASAPSNLPANSDQSSSSSLYNLDFAFGPALPGNQASLVNSQSDIDVCKASKSVQDDPLKILKKLDTSKMSSSVVHGSEAQLSSRAKEIMETFDDLSFMHSSVLMFPLHKNN</sequence>
<feature type="compositionally biased region" description="Acidic residues" evidence="1">
    <location>
        <begin position="259"/>
        <end position="273"/>
    </location>
</feature>
<feature type="compositionally biased region" description="Basic and acidic residues" evidence="1">
    <location>
        <begin position="537"/>
        <end position="553"/>
    </location>
</feature>
<dbReference type="PANTHER" id="PTHR16156:SF10">
    <property type="entry name" value="AFTIPHILIN-RELATED"/>
    <property type="match status" value="1"/>
</dbReference>
<dbReference type="EMBL" id="CACRXK020017232">
    <property type="protein sequence ID" value="CAB4030919.1"/>
    <property type="molecule type" value="Genomic_DNA"/>
</dbReference>
<dbReference type="Proteomes" id="UP001152795">
    <property type="component" value="Unassembled WGS sequence"/>
</dbReference>
<gene>
    <name evidence="2" type="ORF">PACLA_8A029272</name>
</gene>
<dbReference type="GO" id="GO:0030121">
    <property type="term" value="C:AP-1 adaptor complex"/>
    <property type="evidence" value="ECO:0007669"/>
    <property type="project" value="TreeGrafter"/>
</dbReference>
<feature type="compositionally biased region" description="Basic and acidic residues" evidence="1">
    <location>
        <begin position="395"/>
        <end position="407"/>
    </location>
</feature>
<reference evidence="2" key="1">
    <citation type="submission" date="2020-04" db="EMBL/GenBank/DDBJ databases">
        <authorList>
            <person name="Alioto T."/>
            <person name="Alioto T."/>
            <person name="Gomez Garrido J."/>
        </authorList>
    </citation>
    <scope>NUCLEOTIDE SEQUENCE</scope>
    <source>
        <strain evidence="2">A484AB</strain>
    </source>
</reference>
<keyword evidence="3" id="KW-1185">Reference proteome</keyword>
<evidence type="ECO:0000313" key="3">
    <source>
        <dbReference type="Proteomes" id="UP001152795"/>
    </source>
</evidence>
<feature type="region of interest" description="Disordered" evidence="1">
    <location>
        <begin position="729"/>
        <end position="760"/>
    </location>
</feature>